<evidence type="ECO:0000313" key="3">
    <source>
        <dbReference type="EMBL" id="MPC98839.1"/>
    </source>
</evidence>
<dbReference type="EMBL" id="VSRR010115830">
    <property type="protein sequence ID" value="MPC98839.1"/>
    <property type="molecule type" value="Genomic_DNA"/>
</dbReference>
<dbReference type="AlphaFoldDB" id="A0A5B7JVL1"/>
<name>A0A5B7JVL1_PORTR</name>
<organism evidence="3 4">
    <name type="scientific">Portunus trituberculatus</name>
    <name type="common">Swimming crab</name>
    <name type="synonym">Neptunus trituberculatus</name>
    <dbReference type="NCBI Taxonomy" id="210409"/>
    <lineage>
        <taxon>Eukaryota</taxon>
        <taxon>Metazoa</taxon>
        <taxon>Ecdysozoa</taxon>
        <taxon>Arthropoda</taxon>
        <taxon>Crustacea</taxon>
        <taxon>Multicrustacea</taxon>
        <taxon>Malacostraca</taxon>
        <taxon>Eumalacostraca</taxon>
        <taxon>Eucarida</taxon>
        <taxon>Decapoda</taxon>
        <taxon>Pleocyemata</taxon>
        <taxon>Brachyura</taxon>
        <taxon>Eubrachyura</taxon>
        <taxon>Portunoidea</taxon>
        <taxon>Portunidae</taxon>
        <taxon>Portuninae</taxon>
        <taxon>Portunus</taxon>
    </lineage>
</organism>
<evidence type="ECO:0000313" key="4">
    <source>
        <dbReference type="Proteomes" id="UP000324222"/>
    </source>
</evidence>
<feature type="transmembrane region" description="Helical" evidence="2">
    <location>
        <begin position="46"/>
        <end position="66"/>
    </location>
</feature>
<keyword evidence="4" id="KW-1185">Reference proteome</keyword>
<evidence type="ECO:0000256" key="2">
    <source>
        <dbReference type="SAM" id="Phobius"/>
    </source>
</evidence>
<gene>
    <name evidence="3" type="ORF">E2C01_094224</name>
</gene>
<protein>
    <submittedName>
        <fullName evidence="3">Uncharacterized protein</fullName>
    </submittedName>
</protein>
<evidence type="ECO:0000256" key="1">
    <source>
        <dbReference type="SAM" id="MobiDB-lite"/>
    </source>
</evidence>
<keyword evidence="2" id="KW-1133">Transmembrane helix</keyword>
<keyword evidence="2" id="KW-0472">Membrane</keyword>
<accession>A0A5B7JVL1</accession>
<reference evidence="3 4" key="1">
    <citation type="submission" date="2019-05" db="EMBL/GenBank/DDBJ databases">
        <title>Another draft genome of Portunus trituberculatus and its Hox gene families provides insights of decapod evolution.</title>
        <authorList>
            <person name="Jeong J.-H."/>
            <person name="Song I."/>
            <person name="Kim S."/>
            <person name="Choi T."/>
            <person name="Kim D."/>
            <person name="Ryu S."/>
            <person name="Kim W."/>
        </authorList>
    </citation>
    <scope>NUCLEOTIDE SEQUENCE [LARGE SCALE GENOMIC DNA]</scope>
    <source>
        <tissue evidence="3">Muscle</tissue>
    </source>
</reference>
<dbReference type="Proteomes" id="UP000324222">
    <property type="component" value="Unassembled WGS sequence"/>
</dbReference>
<sequence>MMQMVDEEKTKEKEEEGRRYDIDRRGKMKEKEKNTYSGWKKIGNNMVEFLVVMVVVVVVMMVVAVLR</sequence>
<keyword evidence="2" id="KW-0812">Transmembrane</keyword>
<proteinExistence type="predicted"/>
<feature type="region of interest" description="Disordered" evidence="1">
    <location>
        <begin position="1"/>
        <end position="22"/>
    </location>
</feature>
<comment type="caution">
    <text evidence="3">The sequence shown here is derived from an EMBL/GenBank/DDBJ whole genome shotgun (WGS) entry which is preliminary data.</text>
</comment>